<feature type="compositionally biased region" description="Basic and acidic residues" evidence="1">
    <location>
        <begin position="153"/>
        <end position="162"/>
    </location>
</feature>
<name>W1PVI2_AMBTC</name>
<organism evidence="2 3">
    <name type="scientific">Amborella trichopoda</name>
    <dbReference type="NCBI Taxonomy" id="13333"/>
    <lineage>
        <taxon>Eukaryota</taxon>
        <taxon>Viridiplantae</taxon>
        <taxon>Streptophyta</taxon>
        <taxon>Embryophyta</taxon>
        <taxon>Tracheophyta</taxon>
        <taxon>Spermatophyta</taxon>
        <taxon>Magnoliopsida</taxon>
        <taxon>Amborellales</taxon>
        <taxon>Amborellaceae</taxon>
        <taxon>Amborella</taxon>
    </lineage>
</organism>
<reference evidence="3" key="1">
    <citation type="journal article" date="2013" name="Science">
        <title>The Amborella genome and the evolution of flowering plants.</title>
        <authorList>
            <consortium name="Amborella Genome Project"/>
        </authorList>
    </citation>
    <scope>NUCLEOTIDE SEQUENCE [LARGE SCALE GENOMIC DNA]</scope>
</reference>
<keyword evidence="3" id="KW-1185">Reference proteome</keyword>
<accession>W1PVI2</accession>
<dbReference type="eggNOG" id="ENOG502QPUK">
    <property type="taxonomic scope" value="Eukaryota"/>
</dbReference>
<proteinExistence type="predicted"/>
<evidence type="ECO:0000313" key="2">
    <source>
        <dbReference type="EMBL" id="ERN14037.1"/>
    </source>
</evidence>
<dbReference type="HOGENOM" id="CLU_974330_0_0_1"/>
<protein>
    <submittedName>
        <fullName evidence="2">Uncharacterized protein</fullName>
    </submittedName>
</protein>
<evidence type="ECO:0000313" key="3">
    <source>
        <dbReference type="Proteomes" id="UP000017836"/>
    </source>
</evidence>
<sequence length="286" mass="31153">MLSFKGKSLLSWNSYDNFIVDDEEHLNQEASFLSIDLHKLATKLANINLSKRIFIEEDLLPEELCGTERQGSTTLGIEHVKRALGKDGGNVGSSVMFQGNSDLGTKKHSQNHQDLVTSISEDYLENYSQPTFSGIDVAVDHFLRGSELPQEPKPNKTQEEQTPRGVALDGTNSGKNKGFEAAAAEVELDFLLDTFGETRRLDNFSIAEDPKLAIGASTSFSKNPLDSFGAGPSRTTKGYTSLQAPTTVIGAKAGIANPLNNNKDFSPSDMEGSKVLDDFDAWLDSM</sequence>
<dbReference type="Proteomes" id="UP000017836">
    <property type="component" value="Unassembled WGS sequence"/>
</dbReference>
<dbReference type="InterPro" id="IPR053342">
    <property type="entry name" value="Exosome_cofactor/PTGS_suppr"/>
</dbReference>
<feature type="region of interest" description="Disordered" evidence="1">
    <location>
        <begin position="146"/>
        <end position="174"/>
    </location>
</feature>
<dbReference type="OMA" id="VTEIEIC"/>
<dbReference type="PANTHER" id="PTHR37260:SF2">
    <property type="entry name" value="PROTEIN ECERIFERUM 16"/>
    <property type="match status" value="1"/>
</dbReference>
<dbReference type="AlphaFoldDB" id="W1PVI2"/>
<gene>
    <name evidence="2" type="ORF">AMTR_s00021p00206430</name>
</gene>
<dbReference type="PANTHER" id="PTHR37260">
    <property type="entry name" value="PHOSPHORELAY PROTEIN"/>
    <property type="match status" value="1"/>
</dbReference>
<evidence type="ECO:0000256" key="1">
    <source>
        <dbReference type="SAM" id="MobiDB-lite"/>
    </source>
</evidence>
<dbReference type="Gramene" id="ERN14037">
    <property type="protein sequence ID" value="ERN14037"/>
    <property type="gene ID" value="AMTR_s00021p00206430"/>
</dbReference>
<dbReference type="EMBL" id="KI392560">
    <property type="protein sequence ID" value="ERN14037.1"/>
    <property type="molecule type" value="Genomic_DNA"/>
</dbReference>